<name>A0ABW2G099_9ACTN</name>
<accession>A0ABW2G099</accession>
<proteinExistence type="predicted"/>
<evidence type="ECO:0000313" key="2">
    <source>
        <dbReference type="EMBL" id="MFC7182889.1"/>
    </source>
</evidence>
<comment type="caution">
    <text evidence="2">The sequence shown here is derived from an EMBL/GenBank/DDBJ whole genome shotgun (WGS) entry which is preliminary data.</text>
</comment>
<evidence type="ECO:0000256" key="1">
    <source>
        <dbReference type="SAM" id="Phobius"/>
    </source>
</evidence>
<dbReference type="Proteomes" id="UP001596435">
    <property type="component" value="Unassembled WGS sequence"/>
</dbReference>
<feature type="transmembrane region" description="Helical" evidence="1">
    <location>
        <begin position="6"/>
        <end position="24"/>
    </location>
</feature>
<dbReference type="RefSeq" id="WP_345707612.1">
    <property type="nucleotide sequence ID" value="NZ_BAABKV010000001.1"/>
</dbReference>
<evidence type="ECO:0000313" key="3">
    <source>
        <dbReference type="Proteomes" id="UP001596435"/>
    </source>
</evidence>
<dbReference type="InterPro" id="IPR008407">
    <property type="entry name" value="Brnchd-chn_aa_trnsp_AzlD"/>
</dbReference>
<protein>
    <submittedName>
        <fullName evidence="2">Branched-chain amino acid transporter permease</fullName>
    </submittedName>
</protein>
<dbReference type="Pfam" id="PF05437">
    <property type="entry name" value="AzlD"/>
    <property type="match status" value="1"/>
</dbReference>
<keyword evidence="3" id="KW-1185">Reference proteome</keyword>
<keyword evidence="1" id="KW-1133">Transmembrane helix</keyword>
<keyword evidence="1" id="KW-0472">Membrane</keyword>
<reference evidence="3" key="1">
    <citation type="journal article" date="2019" name="Int. J. Syst. Evol. Microbiol.">
        <title>The Global Catalogue of Microorganisms (GCM) 10K type strain sequencing project: providing services to taxonomists for standard genome sequencing and annotation.</title>
        <authorList>
            <consortium name="The Broad Institute Genomics Platform"/>
            <consortium name="The Broad Institute Genome Sequencing Center for Infectious Disease"/>
            <person name="Wu L."/>
            <person name="Ma J."/>
        </authorList>
    </citation>
    <scope>NUCLEOTIDE SEQUENCE [LARGE SCALE GENOMIC DNA]</scope>
    <source>
        <strain evidence="3">CGMCC 1.12859</strain>
    </source>
</reference>
<dbReference type="PIRSF" id="PIRSF003203">
    <property type="entry name" value="AzlD"/>
    <property type="match status" value="1"/>
</dbReference>
<sequence length="104" mass="10922">MPTDRYLLAGLAVMLLVTVALRAAPFAVLGRLRESALIAFLATTMPTGVMVVLVVYTLRDLDGSTALPAALGVAATAGLHLWRRNALLSIVAGTAVYMLAQQLT</sequence>
<gene>
    <name evidence="2" type="ORF">ACFQMG_25390</name>
</gene>
<organism evidence="2 3">
    <name type="scientific">Kitasatospora paranensis</name>
    <dbReference type="NCBI Taxonomy" id="258053"/>
    <lineage>
        <taxon>Bacteria</taxon>
        <taxon>Bacillati</taxon>
        <taxon>Actinomycetota</taxon>
        <taxon>Actinomycetes</taxon>
        <taxon>Kitasatosporales</taxon>
        <taxon>Streptomycetaceae</taxon>
        <taxon>Kitasatospora</taxon>
    </lineage>
</organism>
<feature type="transmembrane region" description="Helical" evidence="1">
    <location>
        <begin position="36"/>
        <end position="58"/>
    </location>
</feature>
<keyword evidence="1" id="KW-0812">Transmembrane</keyword>
<dbReference type="EMBL" id="JBHTAJ010000055">
    <property type="protein sequence ID" value="MFC7182889.1"/>
    <property type="molecule type" value="Genomic_DNA"/>
</dbReference>